<keyword evidence="1" id="KW-0472">Membrane</keyword>
<name>A0A1E7YRX8_9PROT</name>
<accession>A0A1E7YRX8</accession>
<feature type="transmembrane region" description="Helical" evidence="1">
    <location>
        <begin position="73"/>
        <end position="96"/>
    </location>
</feature>
<protein>
    <submittedName>
        <fullName evidence="2">Uncharacterized protein</fullName>
    </submittedName>
</protein>
<keyword evidence="1" id="KW-0812">Transmembrane</keyword>
<dbReference type="Proteomes" id="UP000175707">
    <property type="component" value="Unassembled WGS sequence"/>
</dbReference>
<dbReference type="AlphaFoldDB" id="A0A1E7YRX8"/>
<reference evidence="2 3" key="1">
    <citation type="submission" date="2016-06" db="EMBL/GenBank/DDBJ databases">
        <title>Gene turnover analysis identifies the evolutionary adaptation of the extremophile Acidithiobacillus caldus.</title>
        <authorList>
            <person name="Zhang X."/>
        </authorList>
    </citation>
    <scope>NUCLEOTIDE SEQUENCE [LARGE SCALE GENOMIC DNA]</scope>
    <source>
        <strain evidence="2 3">S1</strain>
    </source>
</reference>
<comment type="caution">
    <text evidence="2">The sequence shown here is derived from an EMBL/GenBank/DDBJ whole genome shotgun (WGS) entry which is preliminary data.</text>
</comment>
<keyword evidence="1" id="KW-1133">Transmembrane helix</keyword>
<feature type="transmembrane region" description="Helical" evidence="1">
    <location>
        <begin position="12"/>
        <end position="35"/>
    </location>
</feature>
<evidence type="ECO:0000313" key="3">
    <source>
        <dbReference type="Proteomes" id="UP000175707"/>
    </source>
</evidence>
<evidence type="ECO:0000313" key="2">
    <source>
        <dbReference type="EMBL" id="OFC40496.1"/>
    </source>
</evidence>
<proteinExistence type="predicted"/>
<sequence length="123" mass="13378">MANGYGNDVLGLFLPGALPTVFLTMSLGNQLLLHFHTGFKAFSVNSTIAVVNLALMGFCYLVEDVVMGAGDSWILATIAYALSGVVFWWFGTWGYLWCREMFEGISENANATQKLVVEILSAA</sequence>
<organism evidence="2 3">
    <name type="scientific">Acidithiobacillus caldus</name>
    <dbReference type="NCBI Taxonomy" id="33059"/>
    <lineage>
        <taxon>Bacteria</taxon>
        <taxon>Pseudomonadati</taxon>
        <taxon>Pseudomonadota</taxon>
        <taxon>Acidithiobacillia</taxon>
        <taxon>Acidithiobacillales</taxon>
        <taxon>Acidithiobacillaceae</taxon>
        <taxon>Acidithiobacillus</taxon>
    </lineage>
</organism>
<dbReference type="EMBL" id="LZYH01001153">
    <property type="protein sequence ID" value="OFC40496.1"/>
    <property type="molecule type" value="Genomic_DNA"/>
</dbReference>
<evidence type="ECO:0000256" key="1">
    <source>
        <dbReference type="SAM" id="Phobius"/>
    </source>
</evidence>
<gene>
    <name evidence="2" type="ORF">BAE30_16540</name>
</gene>
<feature type="transmembrane region" description="Helical" evidence="1">
    <location>
        <begin position="42"/>
        <end position="61"/>
    </location>
</feature>